<dbReference type="eggNOG" id="COG0858">
    <property type="taxonomic scope" value="Bacteria"/>
</dbReference>
<evidence type="ECO:0000313" key="3">
    <source>
        <dbReference type="EMBL" id="ERP32146.1"/>
    </source>
</evidence>
<comment type="subcellular location">
    <subcellularLocation>
        <location evidence="2">Cytoplasm</location>
    </subcellularLocation>
</comment>
<dbReference type="InterPro" id="IPR023799">
    <property type="entry name" value="RbfA_dom_sf"/>
</dbReference>
<evidence type="ECO:0000313" key="4">
    <source>
        <dbReference type="Proteomes" id="UP000017148"/>
    </source>
</evidence>
<dbReference type="InterPro" id="IPR015946">
    <property type="entry name" value="KH_dom-like_a/b"/>
</dbReference>
<dbReference type="EMBL" id="ASJR01000006">
    <property type="protein sequence ID" value="ERP32146.1"/>
    <property type="molecule type" value="Genomic_DNA"/>
</dbReference>
<name>U7D986_9BACT</name>
<proteinExistence type="inferred from homology"/>
<dbReference type="PANTHER" id="PTHR33515">
    <property type="entry name" value="RIBOSOME-BINDING FACTOR A, CHLOROPLASTIC-RELATED"/>
    <property type="match status" value="1"/>
</dbReference>
<dbReference type="InterPro" id="IPR020053">
    <property type="entry name" value="Ribosome-bd_factorA_CS"/>
</dbReference>
<sequence>MATNKWHNKRVTENLRREILWTITNRVKDPRIPEFLTVPAIELSRDTRNATVYISSVDTGAVKEEAVQILNKAAPFIQREVAKKIRIKHFPRLLFKVDDSSENWENINSILDNIKDDLE</sequence>
<organism evidence="3 4">
    <name type="scientific">Chitinivibrio alkaliphilus ACht1</name>
    <dbReference type="NCBI Taxonomy" id="1313304"/>
    <lineage>
        <taxon>Bacteria</taxon>
        <taxon>Pseudomonadati</taxon>
        <taxon>Fibrobacterota</taxon>
        <taxon>Chitinivibrionia</taxon>
        <taxon>Chitinivibrionales</taxon>
        <taxon>Chitinivibrionaceae</taxon>
        <taxon>Chitinivibrio</taxon>
    </lineage>
</organism>
<dbReference type="GO" id="GO:0005829">
    <property type="term" value="C:cytosol"/>
    <property type="evidence" value="ECO:0007669"/>
    <property type="project" value="TreeGrafter"/>
</dbReference>
<dbReference type="GO" id="GO:0043024">
    <property type="term" value="F:ribosomal small subunit binding"/>
    <property type="evidence" value="ECO:0007669"/>
    <property type="project" value="TreeGrafter"/>
</dbReference>
<comment type="similarity">
    <text evidence="2">Belongs to the RbfA family.</text>
</comment>
<dbReference type="PROSITE" id="PS01319">
    <property type="entry name" value="RBFA"/>
    <property type="match status" value="1"/>
</dbReference>
<dbReference type="HAMAP" id="MF_00003">
    <property type="entry name" value="RbfA"/>
    <property type="match status" value="1"/>
</dbReference>
<protein>
    <recommendedName>
        <fullName evidence="2">Ribosome-binding factor A</fullName>
    </recommendedName>
</protein>
<dbReference type="InterPro" id="IPR000238">
    <property type="entry name" value="RbfA"/>
</dbReference>
<comment type="caution">
    <text evidence="3">The sequence shown here is derived from an EMBL/GenBank/DDBJ whole genome shotgun (WGS) entry which is preliminary data.</text>
</comment>
<comment type="function">
    <text evidence="2">One of several proteins that assist in the late maturation steps of the functional core of the 30S ribosomal subunit. Associates with free 30S ribosomal subunits (but not with 30S subunits that are part of 70S ribosomes or polysomes). Required for efficient processing of 16S rRNA. May interact with the 5'-terminal helix region of 16S rRNA.</text>
</comment>
<keyword evidence="1 2" id="KW-0690">Ribosome biogenesis</keyword>
<comment type="subunit">
    <text evidence="2">Monomer. Binds 30S ribosomal subunits, but not 50S ribosomal subunits or 70S ribosomes.</text>
</comment>
<dbReference type="Proteomes" id="UP000017148">
    <property type="component" value="Unassembled WGS sequence"/>
</dbReference>
<accession>U7D986</accession>
<dbReference type="Pfam" id="PF02033">
    <property type="entry name" value="RBFA"/>
    <property type="match status" value="1"/>
</dbReference>
<dbReference type="RefSeq" id="WP_022636377.1">
    <property type="nucleotide sequence ID" value="NZ_ASJR01000006.1"/>
</dbReference>
<dbReference type="STRING" id="1313304.CALK_0874"/>
<dbReference type="Gene3D" id="3.30.300.20">
    <property type="match status" value="1"/>
</dbReference>
<reference evidence="3 4" key="1">
    <citation type="journal article" date="2013" name="Environ. Microbiol.">
        <title>Genome analysis of Chitinivibrio alkaliphilus gen. nov., sp. nov., a novel extremely haloalkaliphilic anaerobic chitinolytic bacterium from the candidate phylum Termite Group 3.</title>
        <authorList>
            <person name="Sorokin D.Y."/>
            <person name="Gumerov V.M."/>
            <person name="Rakitin A.L."/>
            <person name="Beletsky A.V."/>
            <person name="Damste J.S."/>
            <person name="Muyzer G."/>
            <person name="Mardanov A.V."/>
            <person name="Ravin N.V."/>
        </authorList>
    </citation>
    <scope>NUCLEOTIDE SEQUENCE [LARGE SCALE GENOMIC DNA]</scope>
    <source>
        <strain evidence="3 4">ACht1</strain>
    </source>
</reference>
<keyword evidence="4" id="KW-1185">Reference proteome</keyword>
<dbReference type="OrthoDB" id="307788at2"/>
<dbReference type="SUPFAM" id="SSF89919">
    <property type="entry name" value="Ribosome-binding factor A, RbfA"/>
    <property type="match status" value="1"/>
</dbReference>
<gene>
    <name evidence="2" type="primary">rbfA</name>
    <name evidence="3" type="ORF">CALK_0874</name>
</gene>
<dbReference type="AlphaFoldDB" id="U7D986"/>
<dbReference type="PANTHER" id="PTHR33515:SF1">
    <property type="entry name" value="RIBOSOME-BINDING FACTOR A, CHLOROPLASTIC-RELATED"/>
    <property type="match status" value="1"/>
</dbReference>
<evidence type="ECO:0000256" key="1">
    <source>
        <dbReference type="ARBA" id="ARBA00022517"/>
    </source>
</evidence>
<dbReference type="GO" id="GO:0030490">
    <property type="term" value="P:maturation of SSU-rRNA"/>
    <property type="evidence" value="ECO:0007669"/>
    <property type="project" value="UniProtKB-UniRule"/>
</dbReference>
<evidence type="ECO:0000256" key="2">
    <source>
        <dbReference type="HAMAP-Rule" id="MF_00003"/>
    </source>
</evidence>
<keyword evidence="2" id="KW-0963">Cytoplasm</keyword>
<dbReference type="NCBIfam" id="TIGR00082">
    <property type="entry name" value="rbfA"/>
    <property type="match status" value="1"/>
</dbReference>